<evidence type="ECO:0000313" key="1">
    <source>
        <dbReference type="EMBL" id="PSN64070.1"/>
    </source>
</evidence>
<name>A0A2T2NFB0_CORCC</name>
<dbReference type="Proteomes" id="UP000240883">
    <property type="component" value="Unassembled WGS sequence"/>
</dbReference>
<accession>A0A2T2NFB0</accession>
<reference evidence="1 2" key="1">
    <citation type="journal article" date="2018" name="Front. Microbiol.">
        <title>Genome-Wide Analysis of Corynespora cassiicola Leaf Fall Disease Putative Effectors.</title>
        <authorList>
            <person name="Lopez D."/>
            <person name="Ribeiro S."/>
            <person name="Label P."/>
            <person name="Fumanal B."/>
            <person name="Venisse J.S."/>
            <person name="Kohler A."/>
            <person name="de Oliveira R.R."/>
            <person name="Labutti K."/>
            <person name="Lipzen A."/>
            <person name="Lail K."/>
            <person name="Bauer D."/>
            <person name="Ohm R.A."/>
            <person name="Barry K.W."/>
            <person name="Spatafora J."/>
            <person name="Grigoriev I.V."/>
            <person name="Martin F.M."/>
            <person name="Pujade-Renaud V."/>
        </authorList>
    </citation>
    <scope>NUCLEOTIDE SEQUENCE [LARGE SCALE GENOMIC DNA]</scope>
    <source>
        <strain evidence="1 2">Philippines</strain>
    </source>
</reference>
<evidence type="ECO:0000313" key="2">
    <source>
        <dbReference type="Proteomes" id="UP000240883"/>
    </source>
</evidence>
<proteinExistence type="predicted"/>
<dbReference type="EMBL" id="KZ678139">
    <property type="protein sequence ID" value="PSN64070.1"/>
    <property type="molecule type" value="Genomic_DNA"/>
</dbReference>
<organism evidence="1 2">
    <name type="scientific">Corynespora cassiicola Philippines</name>
    <dbReference type="NCBI Taxonomy" id="1448308"/>
    <lineage>
        <taxon>Eukaryota</taxon>
        <taxon>Fungi</taxon>
        <taxon>Dikarya</taxon>
        <taxon>Ascomycota</taxon>
        <taxon>Pezizomycotina</taxon>
        <taxon>Dothideomycetes</taxon>
        <taxon>Pleosporomycetidae</taxon>
        <taxon>Pleosporales</taxon>
        <taxon>Corynesporascaceae</taxon>
        <taxon>Corynespora</taxon>
    </lineage>
</organism>
<dbReference type="AlphaFoldDB" id="A0A2T2NFB0"/>
<sequence length="80" mass="9129">MFPNLYMLASAYTLTLPFAARETALPARVRSRVLAVIHHKTPYTHQSETTYDTYILCLARLTDPRLPLSCYHHALPSLAR</sequence>
<gene>
    <name evidence="1" type="ORF">BS50DRAFT_576691</name>
</gene>
<protein>
    <submittedName>
        <fullName evidence="1">Uncharacterized protein</fullName>
    </submittedName>
</protein>
<keyword evidence="2" id="KW-1185">Reference proteome</keyword>